<dbReference type="AlphaFoldDB" id="A0A8J3N4T8"/>
<protein>
    <submittedName>
        <fullName evidence="1">Uncharacterized protein</fullName>
    </submittedName>
</protein>
<organism evidence="1 2">
    <name type="scientific">Reticulibacter mediterranei</name>
    <dbReference type="NCBI Taxonomy" id="2778369"/>
    <lineage>
        <taxon>Bacteria</taxon>
        <taxon>Bacillati</taxon>
        <taxon>Chloroflexota</taxon>
        <taxon>Ktedonobacteria</taxon>
        <taxon>Ktedonobacterales</taxon>
        <taxon>Reticulibacteraceae</taxon>
        <taxon>Reticulibacter</taxon>
    </lineage>
</organism>
<comment type="caution">
    <text evidence="1">The sequence shown here is derived from an EMBL/GenBank/DDBJ whole genome shotgun (WGS) entry which is preliminary data.</text>
</comment>
<proteinExistence type="predicted"/>
<dbReference type="EMBL" id="BNJK01000002">
    <property type="protein sequence ID" value="GHO98394.1"/>
    <property type="molecule type" value="Genomic_DNA"/>
</dbReference>
<reference evidence="1" key="1">
    <citation type="submission" date="2020-10" db="EMBL/GenBank/DDBJ databases">
        <title>Taxonomic study of unclassified bacteria belonging to the class Ktedonobacteria.</title>
        <authorList>
            <person name="Yabe S."/>
            <person name="Wang C.M."/>
            <person name="Zheng Y."/>
            <person name="Sakai Y."/>
            <person name="Cavaletti L."/>
            <person name="Monciardini P."/>
            <person name="Donadio S."/>
        </authorList>
    </citation>
    <scope>NUCLEOTIDE SEQUENCE</scope>
    <source>
        <strain evidence="1">ID150040</strain>
    </source>
</reference>
<evidence type="ECO:0000313" key="1">
    <source>
        <dbReference type="EMBL" id="GHO98394.1"/>
    </source>
</evidence>
<keyword evidence="2" id="KW-1185">Reference proteome</keyword>
<evidence type="ECO:0000313" key="2">
    <source>
        <dbReference type="Proteomes" id="UP000597444"/>
    </source>
</evidence>
<name>A0A8J3N4T8_9CHLR</name>
<accession>A0A8J3N4T8</accession>
<dbReference type="RefSeq" id="WP_220209148.1">
    <property type="nucleotide sequence ID" value="NZ_BNJK01000002.1"/>
</dbReference>
<sequence length="146" mass="15897">MSSTIGVDCEVILDSVGYWIRPNSYTVRQPRIRQATIRADGSEGYVDLGPGKREWSMTILCINDLMTYSGVSTGISGQQYRDMLHASYINSIGSTINFTDPTNNTFSVHLDSFAEHIPDLHGQITALATGGSLACSYEVTIALVEA</sequence>
<dbReference type="Proteomes" id="UP000597444">
    <property type="component" value="Unassembled WGS sequence"/>
</dbReference>
<gene>
    <name evidence="1" type="ORF">KSF_084420</name>
</gene>